<dbReference type="EMBL" id="JABANP010000116">
    <property type="protein sequence ID" value="KAF4689770.1"/>
    <property type="molecule type" value="Genomic_DNA"/>
</dbReference>
<protein>
    <submittedName>
        <fullName evidence="1">Uncharacterized protein</fullName>
    </submittedName>
</protein>
<organism evidence="1 2">
    <name type="scientific">Perkinsus olseni</name>
    <name type="common">Perkinsus atlanticus</name>
    <dbReference type="NCBI Taxonomy" id="32597"/>
    <lineage>
        <taxon>Eukaryota</taxon>
        <taxon>Sar</taxon>
        <taxon>Alveolata</taxon>
        <taxon>Perkinsozoa</taxon>
        <taxon>Perkinsea</taxon>
        <taxon>Perkinsida</taxon>
        <taxon>Perkinsidae</taxon>
        <taxon>Perkinsus</taxon>
    </lineage>
</organism>
<dbReference type="AlphaFoldDB" id="A0A7J6P1W2"/>
<reference evidence="1 2" key="1">
    <citation type="submission" date="2020-04" db="EMBL/GenBank/DDBJ databases">
        <title>Perkinsus olseni comparative genomics.</title>
        <authorList>
            <person name="Bogema D.R."/>
        </authorList>
    </citation>
    <scope>NUCLEOTIDE SEQUENCE [LARGE SCALE GENOMIC DNA]</scope>
    <source>
        <strain evidence="1">00978-12</strain>
    </source>
</reference>
<evidence type="ECO:0000313" key="2">
    <source>
        <dbReference type="Proteomes" id="UP000541610"/>
    </source>
</evidence>
<gene>
    <name evidence="1" type="ORF">FOZ60_001198</name>
</gene>
<dbReference type="Proteomes" id="UP000541610">
    <property type="component" value="Unassembled WGS sequence"/>
</dbReference>
<proteinExistence type="predicted"/>
<evidence type="ECO:0000313" key="1">
    <source>
        <dbReference type="EMBL" id="KAF4689770.1"/>
    </source>
</evidence>
<sequence>MGTAVQCLQLVIKGRGNNSSEISFDRRHLRMELELCQQQIRAKALLSPLVLGERWINHRSKEALCQKEDTENTEGREETQVHDFCLINQESKAASYSATGSVFSKKLVTRAARSHWETHCRHYICSEETLAKAQKVNRWLAKNSHTRNIFDERALLAIKQTR</sequence>
<comment type="caution">
    <text evidence="1">The sequence shown here is derived from an EMBL/GenBank/DDBJ whole genome shotgun (WGS) entry which is preliminary data.</text>
</comment>
<dbReference type="OrthoDB" id="5990256at2759"/>
<accession>A0A7J6P1W2</accession>
<name>A0A7J6P1W2_PEROL</name>